<evidence type="ECO:0000256" key="1">
    <source>
        <dbReference type="SAM" id="Phobius"/>
    </source>
</evidence>
<proteinExistence type="predicted"/>
<dbReference type="EMBL" id="LAZR01050771">
    <property type="protein sequence ID" value="KKK86602.1"/>
    <property type="molecule type" value="Genomic_DNA"/>
</dbReference>
<keyword evidence="1" id="KW-0812">Transmembrane</keyword>
<comment type="caution">
    <text evidence="2">The sequence shown here is derived from an EMBL/GenBank/DDBJ whole genome shotgun (WGS) entry which is preliminary data.</text>
</comment>
<organism evidence="2">
    <name type="scientific">marine sediment metagenome</name>
    <dbReference type="NCBI Taxonomy" id="412755"/>
    <lineage>
        <taxon>unclassified sequences</taxon>
        <taxon>metagenomes</taxon>
        <taxon>ecological metagenomes</taxon>
    </lineage>
</organism>
<gene>
    <name evidence="2" type="ORF">LCGC14_2761600</name>
</gene>
<protein>
    <submittedName>
        <fullName evidence="2">Uncharacterized protein</fullName>
    </submittedName>
</protein>
<keyword evidence="1" id="KW-1133">Transmembrane helix</keyword>
<accession>A0A0F8YYS1</accession>
<reference evidence="2" key="1">
    <citation type="journal article" date="2015" name="Nature">
        <title>Complex archaea that bridge the gap between prokaryotes and eukaryotes.</title>
        <authorList>
            <person name="Spang A."/>
            <person name="Saw J.H."/>
            <person name="Jorgensen S.L."/>
            <person name="Zaremba-Niedzwiedzka K."/>
            <person name="Martijn J."/>
            <person name="Lind A.E."/>
            <person name="van Eijk R."/>
            <person name="Schleper C."/>
            <person name="Guy L."/>
            <person name="Ettema T.J."/>
        </authorList>
    </citation>
    <scope>NUCLEOTIDE SEQUENCE</scope>
</reference>
<name>A0A0F8YYS1_9ZZZZ</name>
<feature type="transmembrane region" description="Helical" evidence="1">
    <location>
        <begin position="46"/>
        <end position="65"/>
    </location>
</feature>
<evidence type="ECO:0000313" key="2">
    <source>
        <dbReference type="EMBL" id="KKK86602.1"/>
    </source>
</evidence>
<keyword evidence="1" id="KW-0472">Membrane</keyword>
<dbReference type="AlphaFoldDB" id="A0A0F8YYS1"/>
<sequence>MRDERTIKLLGATSESQLNQALLKLLKCNLDETVYEEKLKIRQGSFGFLWSVFHLFIYSWPIYWASLP</sequence>